<dbReference type="InterPro" id="IPR004358">
    <property type="entry name" value="Sig_transdc_His_kin-like_C"/>
</dbReference>
<dbReference type="RefSeq" id="WP_318348943.1">
    <property type="nucleotide sequence ID" value="NZ_AP018694.1"/>
</dbReference>
<feature type="chain" id="PRO_5024277537" description="histidine kinase" evidence="7">
    <location>
        <begin position="23"/>
        <end position="1215"/>
    </location>
</feature>
<feature type="signal peptide" evidence="7">
    <location>
        <begin position="1"/>
        <end position="22"/>
    </location>
</feature>
<dbReference type="PROSITE" id="PS50109">
    <property type="entry name" value="HIS_KIN"/>
    <property type="match status" value="1"/>
</dbReference>
<dbReference type="InterPro" id="IPR011123">
    <property type="entry name" value="Y_Y_Y"/>
</dbReference>
<dbReference type="KEGG" id="anf:AQPE_5046"/>
<feature type="transmembrane region" description="Helical" evidence="6">
    <location>
        <begin position="919"/>
        <end position="939"/>
    </location>
</feature>
<keyword evidence="5" id="KW-0418">Kinase</keyword>
<dbReference type="Gene3D" id="2.60.40.10">
    <property type="entry name" value="Immunoglobulins"/>
    <property type="match status" value="1"/>
</dbReference>
<dbReference type="Proteomes" id="UP001193389">
    <property type="component" value="Chromosome"/>
</dbReference>
<dbReference type="Pfam" id="PF02518">
    <property type="entry name" value="HATPase_c"/>
    <property type="match status" value="1"/>
</dbReference>
<keyword evidence="6" id="KW-1133">Transmembrane helix</keyword>
<dbReference type="Gene3D" id="3.30.565.10">
    <property type="entry name" value="Histidine kinase-like ATPase, C-terminal domain"/>
    <property type="match status" value="1"/>
</dbReference>
<evidence type="ECO:0000256" key="3">
    <source>
        <dbReference type="ARBA" id="ARBA00022553"/>
    </source>
</evidence>
<dbReference type="Pfam" id="PF07495">
    <property type="entry name" value="Y_Y_Y"/>
    <property type="match status" value="1"/>
</dbReference>
<dbReference type="PRINTS" id="PR00344">
    <property type="entry name" value="BCTRLSENSOR"/>
</dbReference>
<dbReference type="SMART" id="SM00387">
    <property type="entry name" value="HATPase_c"/>
    <property type="match status" value="1"/>
</dbReference>
<evidence type="ECO:0000256" key="6">
    <source>
        <dbReference type="SAM" id="Phobius"/>
    </source>
</evidence>
<dbReference type="SMART" id="SM00388">
    <property type="entry name" value="HisKA"/>
    <property type="match status" value="1"/>
</dbReference>
<dbReference type="InterPro" id="IPR011110">
    <property type="entry name" value="Reg_prop"/>
</dbReference>
<proteinExistence type="predicted"/>
<evidence type="ECO:0000313" key="10">
    <source>
        <dbReference type="Proteomes" id="UP001193389"/>
    </source>
</evidence>
<feature type="domain" description="Histidine kinase" evidence="8">
    <location>
        <begin position="996"/>
        <end position="1215"/>
    </location>
</feature>
<evidence type="ECO:0000256" key="7">
    <source>
        <dbReference type="SAM" id="SignalP"/>
    </source>
</evidence>
<dbReference type="InterPro" id="IPR003594">
    <property type="entry name" value="HATPase_dom"/>
</dbReference>
<name>A0A5K7SGX6_9BACT</name>
<sequence length="1215" mass="135449">MNKILLTILIILLTLACTKQQSQDTLLVHSPLIVEAKGFIIPEDSVARPKIVLAGQPTRITVGKPNAIYTNTNEFLAGQPTIILAGNPRINTPGQNSFLIPKTVTAIDKPFIGGMPIVETAKDAYIKDQNPQNFSTFGKHQGLNYNSIHCQLQDISGNIWFCTYGGGVSRYDGKSFTHFTTKEGLGNDRIWSVLQDKSGNLWFGTDGGGASRYDGKFFTHFTTKEGLSGNSVLSMLQDRNGDIWFATTEGLSKYDGKSFTHYSPKEGLCDNTILSILQDKSGNLWFGSGEHGVSKYDGKSFSNFSESEGLVNNTVFYILQDRDENIWFGTNGGVSCYNGKSFSNYTNHEGLSDNKIYSIFQDSLGAYWFGTGRGITKLTFNVSEPDEKLNSPKRGVFTHITENDGLCNNLVYSILNDKSGNIWFGTNEGVSKYGGSLFTHYTRNEGLSNNKVFSILKDKSGNLWFGTFGGGIIRYDGKSFLNYTEKEGLANDKVFSMFQDKSGNMWFGTDGGGVSKYDGKSFTNFTQKEGLSNNKVFCIAQDKPGNLWFGTYGGGVSKYDGQSFTNYTVKEGLCNNFVLSILNDRNGNLWFGTDGGGVSNLILEKSDKLHGNTTIKSQSFVPQFINYTTKDGLPNNYVFSIFQDNDENIWFGTGGGGLAKFDGKYFTTYTENEGLSNNNVLSITQDKNDNLWFGTRFGLSKLKSGALNANANNAGLPLFNNFAYEDGFLGIGCNRGAICQDKAGTIWIGTNDRLIAYHGDGDIADTISPEIQLTGISLFNEKIKWSNLLSDITDSEGHFQAKDTSIILENGVTVTDFNFDTTSKWYYIPQNLSLKYNNNFLTFSFIGISQRHNKKMRYQYKLEGLDKTWIALTLSTDASYGNLSPGTYIFKIKARNGEGYWSKEFAYQFTIRPPWWKTGWFRLIMVVFILTSLFVLYRWRITSLKTQQRYLERIVKEKTAEVVNQSIELQGINDELRRQKEALEVANATKDRFFSIIAHDLRNPFSGFLGLTEIMAEDLASLTLTEIQDLAQGMNKSATNLYHLLENLLQWSLMQREAIPFNPEIIPLLATLDDSITMLLESAKRKNIVLTYDIPDQIKVYADANSLQTIFRNLVSNAVKFTRNGGHVNVSAWIEAGQKVVVAIKDSGIGISSKMLNDLFRIDVKTNRVGTAGELSSGLGLFLCKDFVEKHGGEIWVESVEGTGSTFYFTLQMHD</sequence>
<dbReference type="Pfam" id="PF07494">
    <property type="entry name" value="Reg_prop"/>
    <property type="match status" value="13"/>
</dbReference>
<dbReference type="SUPFAM" id="SSF47384">
    <property type="entry name" value="Homodimeric domain of signal transducing histidine kinase"/>
    <property type="match status" value="1"/>
</dbReference>
<evidence type="ECO:0000259" key="8">
    <source>
        <dbReference type="PROSITE" id="PS50109"/>
    </source>
</evidence>
<dbReference type="PANTHER" id="PTHR43547">
    <property type="entry name" value="TWO-COMPONENT HISTIDINE KINASE"/>
    <property type="match status" value="1"/>
</dbReference>
<dbReference type="PANTHER" id="PTHR43547:SF2">
    <property type="entry name" value="HYBRID SIGNAL TRANSDUCTION HISTIDINE KINASE C"/>
    <property type="match status" value="1"/>
</dbReference>
<dbReference type="InterPro" id="IPR003661">
    <property type="entry name" value="HisK_dim/P_dom"/>
</dbReference>
<dbReference type="InterPro" id="IPR005467">
    <property type="entry name" value="His_kinase_dom"/>
</dbReference>
<dbReference type="EMBL" id="AP018694">
    <property type="protein sequence ID" value="BBE20851.1"/>
    <property type="molecule type" value="Genomic_DNA"/>
</dbReference>
<dbReference type="SUPFAM" id="SSF63829">
    <property type="entry name" value="Calcium-dependent phosphotriesterase"/>
    <property type="match status" value="3"/>
</dbReference>
<dbReference type="PROSITE" id="PS51257">
    <property type="entry name" value="PROKAR_LIPOPROTEIN"/>
    <property type="match status" value="1"/>
</dbReference>
<dbReference type="InterPro" id="IPR036097">
    <property type="entry name" value="HisK_dim/P_sf"/>
</dbReference>
<dbReference type="Gene3D" id="2.130.10.10">
    <property type="entry name" value="YVTN repeat-like/Quinoprotein amine dehydrogenase"/>
    <property type="match status" value="6"/>
</dbReference>
<dbReference type="Pfam" id="PF00512">
    <property type="entry name" value="HisKA"/>
    <property type="match status" value="1"/>
</dbReference>
<organism evidence="9 10">
    <name type="scientific">Aquipluma nitroreducens</name>
    <dbReference type="NCBI Taxonomy" id="2010828"/>
    <lineage>
        <taxon>Bacteria</taxon>
        <taxon>Pseudomonadati</taxon>
        <taxon>Bacteroidota</taxon>
        <taxon>Bacteroidia</taxon>
        <taxon>Marinilabiliales</taxon>
        <taxon>Prolixibacteraceae</taxon>
        <taxon>Aquipluma</taxon>
    </lineage>
</organism>
<dbReference type="Gene3D" id="1.10.287.130">
    <property type="match status" value="1"/>
</dbReference>
<dbReference type="CDD" id="cd00082">
    <property type="entry name" value="HisKA"/>
    <property type="match status" value="1"/>
</dbReference>
<keyword evidence="6" id="KW-0812">Transmembrane</keyword>
<dbReference type="InterPro" id="IPR013783">
    <property type="entry name" value="Ig-like_fold"/>
</dbReference>
<dbReference type="InterPro" id="IPR036890">
    <property type="entry name" value="HATPase_C_sf"/>
</dbReference>
<gene>
    <name evidence="9" type="ORF">AQPE_5046</name>
</gene>
<accession>A0A5K7SGX6</accession>
<reference evidence="9" key="1">
    <citation type="journal article" date="2020" name="Int. J. Syst. Evol. Microbiol.">
        <title>Aquipluma nitroreducens gen. nov. sp. nov., a novel facultatively anaerobic bacterium isolated from a freshwater lake.</title>
        <authorList>
            <person name="Watanabe M."/>
            <person name="Kojima H."/>
            <person name="Fukui M."/>
        </authorList>
    </citation>
    <scope>NUCLEOTIDE SEQUENCE</scope>
    <source>
        <strain evidence="9">MeG22</strain>
    </source>
</reference>
<keyword evidence="7" id="KW-0732">Signal</keyword>
<dbReference type="GO" id="GO:0000155">
    <property type="term" value="F:phosphorelay sensor kinase activity"/>
    <property type="evidence" value="ECO:0007669"/>
    <property type="project" value="InterPro"/>
</dbReference>
<dbReference type="FunFam" id="3.30.565.10:FF:000006">
    <property type="entry name" value="Sensor histidine kinase WalK"/>
    <property type="match status" value="1"/>
</dbReference>
<evidence type="ECO:0000256" key="4">
    <source>
        <dbReference type="ARBA" id="ARBA00022679"/>
    </source>
</evidence>
<protein>
    <recommendedName>
        <fullName evidence="2">histidine kinase</fullName>
        <ecNumber evidence="2">2.7.13.3</ecNumber>
    </recommendedName>
</protein>
<comment type="catalytic activity">
    <reaction evidence="1">
        <text>ATP + protein L-histidine = ADP + protein N-phospho-L-histidine.</text>
        <dbReference type="EC" id="2.7.13.3"/>
    </reaction>
</comment>
<dbReference type="EC" id="2.7.13.3" evidence="2"/>
<keyword evidence="6" id="KW-0472">Membrane</keyword>
<dbReference type="SUPFAM" id="SSF55874">
    <property type="entry name" value="ATPase domain of HSP90 chaperone/DNA topoisomerase II/histidine kinase"/>
    <property type="match status" value="1"/>
</dbReference>
<keyword evidence="3" id="KW-0597">Phosphoprotein</keyword>
<evidence type="ECO:0000256" key="5">
    <source>
        <dbReference type="ARBA" id="ARBA00022777"/>
    </source>
</evidence>
<evidence type="ECO:0000256" key="1">
    <source>
        <dbReference type="ARBA" id="ARBA00000085"/>
    </source>
</evidence>
<keyword evidence="4" id="KW-0808">Transferase</keyword>
<evidence type="ECO:0000256" key="2">
    <source>
        <dbReference type="ARBA" id="ARBA00012438"/>
    </source>
</evidence>
<dbReference type="AlphaFoldDB" id="A0A5K7SGX6"/>
<evidence type="ECO:0000313" key="9">
    <source>
        <dbReference type="EMBL" id="BBE20851.1"/>
    </source>
</evidence>
<dbReference type="InterPro" id="IPR015943">
    <property type="entry name" value="WD40/YVTN_repeat-like_dom_sf"/>
</dbReference>
<keyword evidence="10" id="KW-1185">Reference proteome</keyword>